<dbReference type="InterPro" id="IPR008999">
    <property type="entry name" value="Actin-crosslinking"/>
</dbReference>
<accession>A0A0W0F2P6</accession>
<dbReference type="EMBL" id="LATX01002377">
    <property type="protein sequence ID" value="KTB30597.1"/>
    <property type="molecule type" value="Genomic_DNA"/>
</dbReference>
<dbReference type="AlphaFoldDB" id="A0A0W0F2P6"/>
<reference evidence="1 2" key="1">
    <citation type="submission" date="2015-12" db="EMBL/GenBank/DDBJ databases">
        <title>Draft genome sequence of Moniliophthora roreri, the causal agent of frosty pod rot of cacao.</title>
        <authorList>
            <person name="Aime M.C."/>
            <person name="Diaz-Valderrama J.R."/>
            <person name="Kijpornyongpan T."/>
            <person name="Phillips-Mora W."/>
        </authorList>
    </citation>
    <scope>NUCLEOTIDE SEQUENCE [LARGE SCALE GENOMIC DNA]</scope>
    <source>
        <strain evidence="1 2">MCA 2952</strain>
    </source>
</reference>
<proteinExistence type="predicted"/>
<protein>
    <submittedName>
        <fullName evidence="1">Uncharacterized protein</fullName>
    </submittedName>
</protein>
<dbReference type="Gene3D" id="2.80.10.50">
    <property type="match status" value="4"/>
</dbReference>
<dbReference type="CDD" id="cd00257">
    <property type="entry name" value="beta-trefoil_FSCN-like"/>
    <property type="match status" value="3"/>
</dbReference>
<organism evidence="1 2">
    <name type="scientific">Moniliophthora roreri</name>
    <name type="common">Frosty pod rot fungus</name>
    <name type="synonym">Monilia roreri</name>
    <dbReference type="NCBI Taxonomy" id="221103"/>
    <lineage>
        <taxon>Eukaryota</taxon>
        <taxon>Fungi</taxon>
        <taxon>Dikarya</taxon>
        <taxon>Basidiomycota</taxon>
        <taxon>Agaricomycotina</taxon>
        <taxon>Agaricomycetes</taxon>
        <taxon>Agaricomycetidae</taxon>
        <taxon>Agaricales</taxon>
        <taxon>Marasmiineae</taxon>
        <taxon>Marasmiaceae</taxon>
        <taxon>Moniliophthora</taxon>
    </lineage>
</organism>
<dbReference type="Proteomes" id="UP000054988">
    <property type="component" value="Unassembled WGS sequence"/>
</dbReference>
<sequence>MSSQKFNPAVSSTIAIRDADGKYMKVTSTNGLEFTSADFDDNAIFTVVPRSSGKIALVGHNEKYMNMYYLDDIKCEGPGGGLDVSVIFLDDYFVQFGISGFSGQDGKTYYVSCEPGNASYHGSLAVKKEQDRSTFFVIEPIGKATLTGTVALKDMNGKFMSVTSTNGLTFDKTFVEENAIFEAQASGSKYALIGSNGKYVNMYYVDDVKCEGPGGGLAVGLYNRPLRRVNLTISGYSGQDGKTYFLSNLPGNESYHGSLAVAKTENEHCRFRIEPITKINVTGVITLRNQEGCYMKVTESGGLTCTSSVADDNAKFTVKRSGSKLALIGKNGKYVNMYYVDDVKCEGPGGGLTLGVGYNGDGTVFLTISGYQGQNGATYFLSSEPGNASYNGSLAVKRCAVDTCRFYIDSVAQVSGTIALRDSHGAYLRVTNDKGLVFSHGAVDDNAKFTVKQDGNKVNLIGVGYGSYVNMYGIKYVQCKGPSGGLALGVNTLVNGLVRLSISGYQGQDGKTAYLSSRAGEAKESLLVASDGSDASCRFVVENY</sequence>
<name>A0A0W0F2P6_MONRR</name>
<evidence type="ECO:0000313" key="2">
    <source>
        <dbReference type="Proteomes" id="UP000054988"/>
    </source>
</evidence>
<evidence type="ECO:0000313" key="1">
    <source>
        <dbReference type="EMBL" id="KTB30597.1"/>
    </source>
</evidence>
<comment type="caution">
    <text evidence="1">The sequence shown here is derived from an EMBL/GenBank/DDBJ whole genome shotgun (WGS) entry which is preliminary data.</text>
</comment>
<gene>
    <name evidence="1" type="ORF">WG66_16818</name>
</gene>
<dbReference type="SUPFAM" id="SSF50405">
    <property type="entry name" value="Actin-crosslinking proteins"/>
    <property type="match status" value="4"/>
</dbReference>